<dbReference type="RefSeq" id="YP_009015107.1">
    <property type="nucleotide sequence ID" value="NC_023717.1"/>
</dbReference>
<name>M1F2A6_9CAUD</name>
<sequence length="279" mass="32598">MSAFDAIFLHKVMDYTRGARPQPDIPDFKELQRRLASAQVCSDHEDMSDEIKGIASDFDFDESIEQYIGKSYDTIDALHGGIRDACADLSQNWDPDNMDREQMVKFVENLRDRLEEHLPESVLMRDVSTSWFGYDVGTFIREYHALNNVYLSYRAHDDMYHSYMRDEKMGRLDIKVGQNGVLTLQTEWKPGKLVFTSDKKIVMATGKPTDKVFAMPLVDFQKNFEFWTNPTEEEIALFDVLYPGADWTVMRYLRDYHDNNYVTNKHFDMSKLVFVNTAR</sequence>
<gene>
    <name evidence="1" type="ORF">CR9_145</name>
</gene>
<evidence type="ECO:0000313" key="1">
    <source>
        <dbReference type="EMBL" id="AFH21029.1"/>
    </source>
</evidence>
<protein>
    <submittedName>
        <fullName evidence="1">Uncharacterized protein</fullName>
    </submittedName>
</protein>
<evidence type="ECO:0000313" key="2">
    <source>
        <dbReference type="Proteomes" id="UP000011829"/>
    </source>
</evidence>
<organism evidence="1 2">
    <name type="scientific">Cronobacter phage CR9</name>
    <dbReference type="NCBI Taxonomy" id="1162290"/>
    <lineage>
        <taxon>Viruses</taxon>
        <taxon>Duplodnaviria</taxon>
        <taxon>Heunggongvirae</taxon>
        <taxon>Uroviricota</taxon>
        <taxon>Caudoviricetes</taxon>
        <taxon>Vequintavirinae</taxon>
        <taxon>Certrevirus</taxon>
        <taxon>Certrevirus CR9</taxon>
    </lineage>
</organism>
<dbReference type="OrthoDB" id="13100at10239"/>
<dbReference type="GeneID" id="18562987"/>
<dbReference type="EMBL" id="JQ691611">
    <property type="protein sequence ID" value="AFH21029.1"/>
    <property type="molecule type" value="Genomic_DNA"/>
</dbReference>
<dbReference type="Proteomes" id="UP000011829">
    <property type="component" value="Segment"/>
</dbReference>
<reference evidence="1 2" key="1">
    <citation type="submission" date="2012-02" db="EMBL/GenBank/DDBJ databases">
        <title>Complete Genome Sequence of Cronobacter sakazakii Bacteriophage CR9.</title>
        <authorList>
            <person name="Shin H."/>
            <person name="Lee J.-H."/>
            <person name="Kim Y."/>
            <person name="Ryu S."/>
        </authorList>
    </citation>
    <scope>NUCLEOTIDE SEQUENCE [LARGE SCALE GENOMIC DNA]</scope>
</reference>
<proteinExistence type="predicted"/>
<accession>M1F2A6</accession>
<dbReference type="KEGG" id="vg:18562987"/>
<keyword evidence="2" id="KW-1185">Reference proteome</keyword>